<feature type="compositionally biased region" description="Low complexity" evidence="1">
    <location>
        <begin position="39"/>
        <end position="48"/>
    </location>
</feature>
<sequence length="186" mass="20312">EFRLKSVARLEPARSCALPRLGKQGAGLHGPAGPPRSPRGPWGASRPGLLALDGPWTQGPSRRNPAILQPWLPELGRSSLRRLALSAKCRETLRPRARGSARRNRWERPERAPGEGLRRRRRGLEPSGGGLLGRLAAPPLLRRSSPDLRPARSPAWGVRSSLSLLTTVTWLKGGLGTGRLLPPGWW</sequence>
<proteinExistence type="evidence at transcript level"/>
<reference evidence="2" key="7">
    <citation type="journal article" date="2005" name="Science">
        <title>The Transcriptional Landscape of the Mammalian Genome.</title>
        <authorList>
            <consortium name="The FANTOM Consortium"/>
            <consortium name="Riken Genome Exploration Research Group and Genome Science Group (Genome Network Project Core Group)"/>
        </authorList>
    </citation>
    <scope>NUCLEOTIDE SEQUENCE</scope>
    <source>
        <strain evidence="2">C57BL/6J</strain>
        <tissue evidence="2">Thymus</tissue>
    </source>
</reference>
<dbReference type="AlphaFoldDB" id="Q8BV68"/>
<gene>
    <name evidence="3" type="primary">Gm9804</name>
</gene>
<feature type="region of interest" description="Disordered" evidence="1">
    <location>
        <begin position="94"/>
        <end position="136"/>
    </location>
</feature>
<reference evidence="2" key="4">
    <citation type="journal article" date="2001" name="Nature">
        <title>Functional annotation of a full-length mouse cDNA collection.</title>
        <authorList>
            <consortium name="The RIKEN Genome Exploration Research Group Phase II Team and the FANTOM Consortium"/>
        </authorList>
    </citation>
    <scope>NUCLEOTIDE SEQUENCE</scope>
    <source>
        <strain evidence="2">C57BL/6J</strain>
        <tissue evidence="2">Thymus</tissue>
    </source>
</reference>
<reference evidence="2" key="3">
    <citation type="journal article" date="2000" name="Genome Res.">
        <title>RIKEN integrated sequence analysis (RISA) system--384-format sequencing pipeline with 384 multicapillary sequencer.</title>
        <authorList>
            <person name="Shibata K."/>
            <person name="Itoh M."/>
            <person name="Aizawa K."/>
            <person name="Nagaoka S."/>
            <person name="Sasaki N."/>
            <person name="Carninci P."/>
            <person name="Konno H."/>
            <person name="Akiyama J."/>
            <person name="Nishi K."/>
            <person name="Kitsunai T."/>
            <person name="Tashiro H."/>
            <person name="Itoh M."/>
            <person name="Sumi N."/>
            <person name="Ishii Y."/>
            <person name="Nakamura S."/>
            <person name="Hazama M."/>
            <person name="Nishine T."/>
            <person name="Harada A."/>
            <person name="Yamamoto R."/>
            <person name="Matsumoto H."/>
            <person name="Sakaguchi S."/>
            <person name="Ikegami T."/>
            <person name="Kashiwagi K."/>
            <person name="Fujiwake S."/>
            <person name="Inoue K."/>
            <person name="Togawa Y."/>
            <person name="Izawa M."/>
            <person name="Ohara E."/>
            <person name="Watahiki M."/>
            <person name="Yoneda Y."/>
            <person name="Ishikawa T."/>
            <person name="Ozawa K."/>
            <person name="Tanaka T."/>
            <person name="Matsuura S."/>
            <person name="Kawai J."/>
            <person name="Okazaki Y."/>
            <person name="Muramatsu M."/>
            <person name="Inoue Y."/>
            <person name="Kira A."/>
            <person name="Hayashizaki Y."/>
        </authorList>
    </citation>
    <scope>NUCLEOTIDE SEQUENCE</scope>
    <source>
        <strain evidence="2">C57BL/6J</strain>
        <tissue evidence="2">Thymus</tissue>
    </source>
</reference>
<feature type="compositionally biased region" description="Basic and acidic residues" evidence="1">
    <location>
        <begin position="104"/>
        <end position="117"/>
    </location>
</feature>
<reference evidence="2" key="2">
    <citation type="journal article" date="2000" name="Genome Res.">
        <title>Normalization and subtraction of cap-trapper-selected cDNAs to prepare full-length cDNA libraries for rapid discovery of new genes.</title>
        <authorList>
            <person name="Carninci P."/>
            <person name="Shibata Y."/>
            <person name="Hayatsu N."/>
            <person name="Sugahara Y."/>
            <person name="Shibata K."/>
            <person name="Itoh M."/>
            <person name="Konno H."/>
            <person name="Okazaki Y."/>
            <person name="Muramatsu M."/>
            <person name="Hayashizaki Y."/>
        </authorList>
    </citation>
    <scope>NUCLEOTIDE SEQUENCE</scope>
    <source>
        <strain evidence="2">C57BL/6J</strain>
        <tissue evidence="2">Thymus</tissue>
    </source>
</reference>
<reference evidence="2" key="6">
    <citation type="submission" date="2002-04" db="EMBL/GenBank/DDBJ databases">
        <authorList>
            <person name="Adachi J."/>
            <person name="Aizawa K."/>
            <person name="Akimura T."/>
            <person name="Arakawa T."/>
            <person name="Bono H."/>
            <person name="Carninci P."/>
            <person name="Fukuda S."/>
            <person name="Furuno M."/>
            <person name="Hanagaki T."/>
            <person name="Hara A."/>
            <person name="Hashizume W."/>
            <person name="Hayashida K."/>
            <person name="Hayatsu N."/>
            <person name="Hiramoto K."/>
            <person name="Hiraoka T."/>
            <person name="Hirozane T."/>
            <person name="Hori F."/>
            <person name="Imotani K."/>
            <person name="Ishii Y."/>
            <person name="Itoh M."/>
            <person name="Kagawa I."/>
            <person name="Kasukawa T."/>
            <person name="Katoh H."/>
            <person name="Kawai J."/>
            <person name="Kojima Y."/>
            <person name="Kondo S."/>
            <person name="Konno H."/>
            <person name="Kouda M."/>
            <person name="Koya S."/>
            <person name="Kurihara C."/>
            <person name="Matsuyama T."/>
            <person name="Miyazaki A."/>
            <person name="Murata M."/>
            <person name="Nakamura M."/>
            <person name="Nishi K."/>
            <person name="Nomura K."/>
            <person name="Numazaki R."/>
            <person name="Ohno M."/>
            <person name="Ohsato N."/>
            <person name="Okazaki Y."/>
            <person name="Saito R."/>
            <person name="Saitoh H."/>
            <person name="Sakai C."/>
            <person name="Sakai K."/>
            <person name="Sakazume N."/>
            <person name="Sano H."/>
            <person name="Sasaki D."/>
            <person name="Shibata K."/>
            <person name="Shinagawa A."/>
            <person name="Shiraki T."/>
            <person name="Sogabe Y."/>
            <person name="Tagami M."/>
            <person name="Tagawa A."/>
            <person name="Takahashi F."/>
            <person name="Takaku-Akahira S."/>
            <person name="Takeda Y."/>
            <person name="Tanaka T."/>
            <person name="Tomaru A."/>
            <person name="Toya T."/>
            <person name="Yasunishi A."/>
            <person name="Muramatsu M."/>
            <person name="Hayashizaki Y."/>
        </authorList>
    </citation>
    <scope>NUCLEOTIDE SEQUENCE</scope>
    <source>
        <strain evidence="2">C57BL/6J</strain>
        <tissue evidence="2">Thymus</tissue>
    </source>
</reference>
<organism evidence="2">
    <name type="scientific">Mus musculus</name>
    <name type="common">Mouse</name>
    <dbReference type="NCBI Taxonomy" id="10090"/>
    <lineage>
        <taxon>Eukaryota</taxon>
        <taxon>Metazoa</taxon>
        <taxon>Chordata</taxon>
        <taxon>Craniata</taxon>
        <taxon>Vertebrata</taxon>
        <taxon>Euteleostomi</taxon>
        <taxon>Mammalia</taxon>
        <taxon>Eutheria</taxon>
        <taxon>Euarchontoglires</taxon>
        <taxon>Glires</taxon>
        <taxon>Rodentia</taxon>
        <taxon>Myomorpha</taxon>
        <taxon>Muroidea</taxon>
        <taxon>Muridae</taxon>
        <taxon>Murinae</taxon>
        <taxon>Mus</taxon>
        <taxon>Mus</taxon>
    </lineage>
</organism>
<evidence type="ECO:0000256" key="1">
    <source>
        <dbReference type="SAM" id="MobiDB-lite"/>
    </source>
</evidence>
<feature type="region of interest" description="Disordered" evidence="1">
    <location>
        <begin position="17"/>
        <end position="62"/>
    </location>
</feature>
<name>Q8BV68_MOUSE</name>
<reference evidence="2" key="1">
    <citation type="journal article" date="1999" name="Methods Enzymol.">
        <title>High-efficiency full-length cDNA cloning.</title>
        <authorList>
            <person name="Carninci P."/>
            <person name="Hayashizaki Y."/>
        </authorList>
    </citation>
    <scope>NUCLEOTIDE SEQUENCE</scope>
    <source>
        <strain evidence="2">C57BL/6J</strain>
        <tissue evidence="2">Thymus</tissue>
    </source>
</reference>
<dbReference type="MGI" id="MGI:3704387">
    <property type="gene designation" value="Gm9804"/>
</dbReference>
<reference evidence="2" key="8">
    <citation type="journal article" date="2005" name="Science">
        <title>Antisense Transcription in the Mammalian Transcriptome.</title>
        <authorList>
            <consortium name="RIKEN Genome Exploration Research Group and Genome Science Group (Genome Network Project Core Group) and the FANTOM Consortium"/>
        </authorList>
    </citation>
    <scope>NUCLEOTIDE SEQUENCE</scope>
    <source>
        <strain evidence="2">C57BL/6J</strain>
        <tissue evidence="2">Thymus</tissue>
    </source>
</reference>
<feature type="non-terminal residue" evidence="2">
    <location>
        <position position="1"/>
    </location>
</feature>
<reference evidence="2" key="5">
    <citation type="journal article" date="2002" name="Nature">
        <title>Analysis of the mouse transcriptome based on functional annotation of 60,770 full-length cDNAs.</title>
        <authorList>
            <consortium name="The FANTOM Consortium and the RIKEN Genome Exploration Research Group Phase I and II Team"/>
        </authorList>
    </citation>
    <scope>NUCLEOTIDE SEQUENCE</scope>
    <source>
        <strain evidence="2">C57BL/6J</strain>
        <tissue evidence="2">Thymus</tissue>
    </source>
</reference>
<accession>Q8BV68</accession>
<dbReference type="AGR" id="MGI:3704387"/>
<protein>
    <submittedName>
        <fullName evidence="2">Uncharacterized protein</fullName>
    </submittedName>
</protein>
<dbReference type="EMBL" id="AK079718">
    <property type="protein sequence ID" value="BAC37730.1"/>
    <property type="molecule type" value="mRNA"/>
</dbReference>
<evidence type="ECO:0000313" key="3">
    <source>
        <dbReference type="MGI" id="MGI:3704387"/>
    </source>
</evidence>
<evidence type="ECO:0000313" key="2">
    <source>
        <dbReference type="EMBL" id="BAC37730.1"/>
    </source>
</evidence>